<dbReference type="AlphaFoldDB" id="A0A154L411"/>
<gene>
    <name evidence="2" type="ORF">AUP42_20795</name>
</gene>
<keyword evidence="1" id="KW-1133">Transmembrane helix</keyword>
<sequence>MSFCILIASPVSNHQTIEVALRRYFRFILLLAIPVAFALAIYMQDKAVHAADDTPSNGEQKALEAQGRDVLVIDGDTIMIDGVVADIAGIDAPELGQQCLHNGNFWDCGMSSAMQLRKYFAMAPFTVRCWPGDQEHSGKEDDFPIVECGIGERDVAAAMVSDGEALPIEGYSHRYDGLSEEAENAGIGIHGGDMIPPSEWRAGKRLDGESGRCLFAPVGNEHYIGTLDHRYENLIADKAKLLCSDEQARKQNLSYAPIEK</sequence>
<comment type="caution">
    <text evidence="2">The sequence shown here is derived from an EMBL/GenBank/DDBJ whole genome shotgun (WGS) entry which is preliminary data.</text>
</comment>
<evidence type="ECO:0000313" key="3">
    <source>
        <dbReference type="Proteomes" id="UP000076335"/>
    </source>
</evidence>
<protein>
    <submittedName>
        <fullName evidence="2">Nuclease</fullName>
    </submittedName>
</protein>
<organism evidence="2 3">
    <name type="scientific">Thalassospira lucentensis</name>
    <dbReference type="NCBI Taxonomy" id="168935"/>
    <lineage>
        <taxon>Bacteria</taxon>
        <taxon>Pseudomonadati</taxon>
        <taxon>Pseudomonadota</taxon>
        <taxon>Alphaproteobacteria</taxon>
        <taxon>Rhodospirillales</taxon>
        <taxon>Thalassospiraceae</taxon>
        <taxon>Thalassospira</taxon>
    </lineage>
</organism>
<dbReference type="Gene3D" id="2.40.50.90">
    <property type="match status" value="1"/>
</dbReference>
<evidence type="ECO:0000256" key="1">
    <source>
        <dbReference type="SAM" id="Phobius"/>
    </source>
</evidence>
<feature type="transmembrane region" description="Helical" evidence="1">
    <location>
        <begin position="24"/>
        <end position="43"/>
    </location>
</feature>
<dbReference type="RefSeq" id="WP_062952218.1">
    <property type="nucleotide sequence ID" value="NZ_LPVY01000014.1"/>
</dbReference>
<dbReference type="SUPFAM" id="SSF50199">
    <property type="entry name" value="Staphylococcal nuclease"/>
    <property type="match status" value="1"/>
</dbReference>
<name>A0A154L411_9PROT</name>
<dbReference type="Proteomes" id="UP000076335">
    <property type="component" value="Unassembled WGS sequence"/>
</dbReference>
<dbReference type="InterPro" id="IPR035437">
    <property type="entry name" value="SNase_OB-fold_sf"/>
</dbReference>
<evidence type="ECO:0000313" key="2">
    <source>
        <dbReference type="EMBL" id="KZB63502.1"/>
    </source>
</evidence>
<keyword evidence="1" id="KW-0472">Membrane</keyword>
<accession>A0A154L411</accession>
<reference evidence="2 3" key="1">
    <citation type="submission" date="2015-12" db="EMBL/GenBank/DDBJ databases">
        <title>Genome sequence of Thalassospira lucentensis MCCC 1A02072.</title>
        <authorList>
            <person name="Lu L."/>
            <person name="Lai Q."/>
            <person name="Shao Z."/>
            <person name="Qian P."/>
        </authorList>
    </citation>
    <scope>NUCLEOTIDE SEQUENCE [LARGE SCALE GENOMIC DNA]</scope>
    <source>
        <strain evidence="2 3">MCCC 1A02072</strain>
    </source>
</reference>
<proteinExistence type="predicted"/>
<dbReference type="EMBL" id="LPVY01000014">
    <property type="protein sequence ID" value="KZB63502.1"/>
    <property type="molecule type" value="Genomic_DNA"/>
</dbReference>
<dbReference type="OrthoDB" id="9805504at2"/>
<keyword evidence="1" id="KW-0812">Transmembrane</keyword>